<accession>A0ABT2NEF1</accession>
<name>A0ABT2NEF1_9CYAN</name>
<dbReference type="Proteomes" id="UP001525961">
    <property type="component" value="Unassembled WGS sequence"/>
</dbReference>
<evidence type="ECO:0000256" key="4">
    <source>
        <dbReference type="ARBA" id="ARBA00046874"/>
    </source>
</evidence>
<dbReference type="SUPFAM" id="SSF63848">
    <property type="entry name" value="Cell-division inhibitor MinC, C-terminal domain"/>
    <property type="match status" value="1"/>
</dbReference>
<evidence type="ECO:0000259" key="7">
    <source>
        <dbReference type="Pfam" id="PF03775"/>
    </source>
</evidence>
<feature type="domain" description="Septum formation inhibitor MinC C-terminal" evidence="7">
    <location>
        <begin position="208"/>
        <end position="302"/>
    </location>
</feature>
<feature type="region of interest" description="Disordered" evidence="6">
    <location>
        <begin position="1"/>
        <end position="62"/>
    </location>
</feature>
<evidence type="ECO:0000256" key="2">
    <source>
        <dbReference type="ARBA" id="ARBA00023210"/>
    </source>
</evidence>
<evidence type="ECO:0000313" key="9">
    <source>
        <dbReference type="Proteomes" id="UP001525961"/>
    </source>
</evidence>
<organism evidence="8 9">
    <name type="scientific">Laspinema olomoucense D3b</name>
    <dbReference type="NCBI Taxonomy" id="2953688"/>
    <lineage>
        <taxon>Bacteria</taxon>
        <taxon>Bacillati</taxon>
        <taxon>Cyanobacteriota</taxon>
        <taxon>Cyanophyceae</taxon>
        <taxon>Oscillatoriophycideae</taxon>
        <taxon>Oscillatoriales</taxon>
        <taxon>Laspinemataceae</taxon>
        <taxon>Laspinema</taxon>
        <taxon>Laspinema olomoucense</taxon>
    </lineage>
</organism>
<keyword evidence="9" id="KW-1185">Reference proteome</keyword>
<dbReference type="InterPro" id="IPR036145">
    <property type="entry name" value="MinC_C_sf"/>
</dbReference>
<dbReference type="Pfam" id="PF03775">
    <property type="entry name" value="MinC_C"/>
    <property type="match status" value="1"/>
</dbReference>
<dbReference type="EMBL" id="JAMXFA010000027">
    <property type="protein sequence ID" value="MCT7979715.1"/>
    <property type="molecule type" value="Genomic_DNA"/>
</dbReference>
<dbReference type="InterPro" id="IPR016098">
    <property type="entry name" value="CAP/MinC_C"/>
</dbReference>
<comment type="similarity">
    <text evidence="5">Belongs to the MinC family.</text>
</comment>
<comment type="caution">
    <text evidence="8">The sequence shown here is derived from an EMBL/GenBank/DDBJ whole genome shotgun (WGS) entry which is preliminary data.</text>
</comment>
<keyword evidence="2 5" id="KW-0717">Septation</keyword>
<dbReference type="NCBIfam" id="NF001778">
    <property type="entry name" value="PRK00513.2-4"/>
    <property type="match status" value="1"/>
</dbReference>
<evidence type="ECO:0000256" key="1">
    <source>
        <dbReference type="ARBA" id="ARBA00022618"/>
    </source>
</evidence>
<dbReference type="Gene3D" id="2.160.20.70">
    <property type="match status" value="1"/>
</dbReference>
<dbReference type="InterPro" id="IPR013033">
    <property type="entry name" value="MinC"/>
</dbReference>
<dbReference type="HAMAP" id="MF_00267">
    <property type="entry name" value="MinC"/>
    <property type="match status" value="1"/>
</dbReference>
<dbReference type="RefSeq" id="WP_261236385.1">
    <property type="nucleotide sequence ID" value="NZ_JAMXFA010000027.1"/>
</dbReference>
<evidence type="ECO:0000256" key="3">
    <source>
        <dbReference type="ARBA" id="ARBA00023306"/>
    </source>
</evidence>
<comment type="subunit">
    <text evidence="4 5">Interacts with MinD and FtsZ.</text>
</comment>
<dbReference type="PANTHER" id="PTHR34108:SF1">
    <property type="entry name" value="SEPTUM SITE-DETERMINING PROTEIN MINC"/>
    <property type="match status" value="1"/>
</dbReference>
<dbReference type="PANTHER" id="PTHR34108">
    <property type="entry name" value="SEPTUM SITE-DETERMINING PROTEIN MINC"/>
    <property type="match status" value="1"/>
</dbReference>
<sequence length="319" mass="34478">MSSDTSLSSIESTESTESTVSEGDISANADQSILSEQVESKETPAESTVSEQVEPKGTESTESAAISEYKAIAPNAQVRFKTQEDGTLLLLLPNESSSNDANTTTHATWTEILQQIRHRLNAGGRFWQPDTSVHLIAQDRLLDGRQLQAIAEALGESKLRLERIETSRRQTAVAAVTAGYSVEQRTTVTPFNPNPVATVQALADPLYLETTLRSGVEIRHPGNVILVGDVNPGGSIIADGDILVWGRLRGLAQAGANGNEQCIVMALQMEPTQIRIADWVARSPEPLPEFYPEVAYVSPEGIRIAKAADFSKAQLELKS</sequence>
<evidence type="ECO:0000313" key="8">
    <source>
        <dbReference type="EMBL" id="MCT7979715.1"/>
    </source>
</evidence>
<keyword evidence="1 5" id="KW-0132">Cell division</keyword>
<gene>
    <name evidence="5 8" type="primary">minC</name>
    <name evidence="8" type="ORF">NG792_18520</name>
</gene>
<proteinExistence type="inferred from homology"/>
<reference evidence="8 9" key="1">
    <citation type="journal article" date="2022" name="Front. Microbiol.">
        <title>High genomic differentiation and limited gene flow indicate recent cryptic speciation within the genus Laspinema (cyanobacteria).</title>
        <authorList>
            <person name="Stanojkovic A."/>
            <person name="Skoupy S."/>
            <person name="Skaloud P."/>
            <person name="Dvorak P."/>
        </authorList>
    </citation>
    <scope>NUCLEOTIDE SEQUENCE [LARGE SCALE GENOMIC DNA]</scope>
    <source>
        <strain evidence="8 9">D3b</strain>
    </source>
</reference>
<dbReference type="InterPro" id="IPR005526">
    <property type="entry name" value="Septum_form_inhib_MinC_C"/>
</dbReference>
<keyword evidence="3 5" id="KW-0131">Cell cycle</keyword>
<comment type="function">
    <text evidence="5">Cell division inhibitor that blocks the formation of polar Z ring septums. Rapidly oscillates between the poles of the cell to destabilize FtsZ filaments that have formed before they mature into polar Z rings. Prevents FtsZ polymerization.</text>
</comment>
<evidence type="ECO:0000256" key="5">
    <source>
        <dbReference type="HAMAP-Rule" id="MF_00267"/>
    </source>
</evidence>
<evidence type="ECO:0000256" key="6">
    <source>
        <dbReference type="SAM" id="MobiDB-lite"/>
    </source>
</evidence>
<feature type="compositionally biased region" description="Low complexity" evidence="6">
    <location>
        <begin position="1"/>
        <end position="22"/>
    </location>
</feature>
<feature type="compositionally biased region" description="Polar residues" evidence="6">
    <location>
        <begin position="28"/>
        <end position="37"/>
    </location>
</feature>
<protein>
    <recommendedName>
        <fullName evidence="5">Probable septum site-determining protein MinC</fullName>
    </recommendedName>
</protein>